<evidence type="ECO:0000313" key="2">
    <source>
        <dbReference type="EMBL" id="QOS39049.1"/>
    </source>
</evidence>
<dbReference type="EMBL" id="CP031517">
    <property type="protein sequence ID" value="QOS39049.1"/>
    <property type="molecule type" value="Genomic_DNA"/>
</dbReference>
<feature type="transmembrane region" description="Helical" evidence="1">
    <location>
        <begin position="139"/>
        <end position="159"/>
    </location>
</feature>
<keyword evidence="1" id="KW-0812">Transmembrane</keyword>
<evidence type="ECO:0000256" key="1">
    <source>
        <dbReference type="SAM" id="Phobius"/>
    </source>
</evidence>
<keyword evidence="1" id="KW-0472">Membrane</keyword>
<keyword evidence="1" id="KW-1133">Transmembrane helix</keyword>
<evidence type="ECO:0000313" key="3">
    <source>
        <dbReference type="Proteomes" id="UP000593591"/>
    </source>
</evidence>
<feature type="transmembrane region" description="Helical" evidence="1">
    <location>
        <begin position="26"/>
        <end position="46"/>
    </location>
</feature>
<feature type="transmembrane region" description="Helical" evidence="1">
    <location>
        <begin position="236"/>
        <end position="256"/>
    </location>
</feature>
<feature type="transmembrane region" description="Helical" evidence="1">
    <location>
        <begin position="367"/>
        <end position="385"/>
    </location>
</feature>
<dbReference type="KEGG" id="trc:DYE49_00710"/>
<name>A0A7M1XHV9_9SPIR</name>
<dbReference type="Proteomes" id="UP000593591">
    <property type="component" value="Chromosome"/>
</dbReference>
<feature type="transmembrane region" description="Helical" evidence="1">
    <location>
        <begin position="109"/>
        <end position="132"/>
    </location>
</feature>
<reference evidence="2 3" key="1">
    <citation type="submission" date="2018-08" db="EMBL/GenBank/DDBJ databases">
        <title>The first complete genome of Treponema rectale (CHPAT), a commensal spirochete of the bovine rectum.</title>
        <authorList>
            <person name="Staton G.J."/>
            <person name="Clegg S.R."/>
            <person name="Carter S.D."/>
            <person name="Radford A.D."/>
            <person name="Darby A."/>
            <person name="Hall N."/>
            <person name="Birtles R.J."/>
            <person name="Evans N.J."/>
        </authorList>
    </citation>
    <scope>NUCLEOTIDE SEQUENCE [LARGE SCALE GENOMIC DNA]</scope>
    <source>
        <strain evidence="2 3">CHPA</strain>
    </source>
</reference>
<sequence length="571" mass="66422">MNNYPNNPGQKQLTKESVFHFLKNHWVNLVFILLAVLLIILSFTFVSHEFFSRLSYEFSQPYTADHSLYMAVGKGMAEGKIPYIDMYENKPPMIFIVCYLSYIMTGDYYLVSLFSAFSMIGIVVLPVLFLVIKCRREKASLSVMLMMLSSLFGVIVLLSCYGEKRSGEGQVELQGAFFNLLSLFFAFLIKEEKRSFSNPFLYLSGLFLGVSFFYKEPFGLLGAFFLLFMVKDVKDLIYRFLLIGGVALFFCLVILLSTRSFVPYFTIYLKNMFGSHVSIYGPPLERVFHVSKISEDLYKFSRHLGLFLHILFALDILFIFYRFIQKERNLKGLLYCIKDEFLVLFTLILSVFMVGLGGQYYNHHYIFALPYEVILIFLFMEYFPYHANLHSPEENKIVQIILPHLSKGLLSMFALFMVIITGIAFRNTEQVFSYQATIDQTTKMKNDAKYLDLVLDTLDKDSYQYIGFNGFTPVGYTKHSAMGPAFAQDANNFQDETNFFCTSFMDQLSKVDIIVFRFYNIGVIKEKAETYINENFTRIKPQAIIDLDHNDEFASSYWDTFRNSYSLYYRR</sequence>
<feature type="transmembrane region" description="Helical" evidence="1">
    <location>
        <begin position="201"/>
        <end position="230"/>
    </location>
</feature>
<proteinExistence type="predicted"/>
<evidence type="ECO:0008006" key="4">
    <source>
        <dbReference type="Google" id="ProtNLM"/>
    </source>
</evidence>
<protein>
    <recommendedName>
        <fullName evidence="4">Glycosyltransferase RgtA/B/C/D-like domain-containing protein</fullName>
    </recommendedName>
</protein>
<accession>A0A7M1XHV9</accession>
<organism evidence="2 3">
    <name type="scientific">Treponema rectale</name>
    <dbReference type="NCBI Taxonomy" id="744512"/>
    <lineage>
        <taxon>Bacteria</taxon>
        <taxon>Pseudomonadati</taxon>
        <taxon>Spirochaetota</taxon>
        <taxon>Spirochaetia</taxon>
        <taxon>Spirochaetales</taxon>
        <taxon>Treponemataceae</taxon>
        <taxon>Treponema</taxon>
    </lineage>
</organism>
<gene>
    <name evidence="2" type="ORF">DYE49_00710</name>
</gene>
<feature type="transmembrane region" description="Helical" evidence="1">
    <location>
        <begin position="405"/>
        <end position="425"/>
    </location>
</feature>
<dbReference type="AlphaFoldDB" id="A0A7M1XHV9"/>
<feature type="transmembrane region" description="Helical" evidence="1">
    <location>
        <begin position="300"/>
        <end position="321"/>
    </location>
</feature>
<feature type="transmembrane region" description="Helical" evidence="1">
    <location>
        <begin position="341"/>
        <end position="361"/>
    </location>
</feature>